<keyword evidence="5" id="KW-0949">S-adenosyl-L-methionine</keyword>
<evidence type="ECO:0000256" key="2">
    <source>
        <dbReference type="ARBA" id="ARBA00011926"/>
    </source>
</evidence>
<evidence type="ECO:0000256" key="8">
    <source>
        <dbReference type="ARBA" id="ARBA00032772"/>
    </source>
</evidence>
<keyword evidence="7" id="KW-0507">mRNA processing</keyword>
<feature type="region of interest" description="Disordered" evidence="12">
    <location>
        <begin position="1"/>
        <end position="280"/>
    </location>
</feature>
<feature type="compositionally biased region" description="Basic and acidic residues" evidence="12">
    <location>
        <begin position="1"/>
        <end position="11"/>
    </location>
</feature>
<evidence type="ECO:0000256" key="5">
    <source>
        <dbReference type="ARBA" id="ARBA00022691"/>
    </source>
</evidence>
<proteinExistence type="predicted"/>
<evidence type="ECO:0000259" key="13">
    <source>
        <dbReference type="PROSITE" id="PS51562"/>
    </source>
</evidence>
<dbReference type="EC" id="2.1.1.56" evidence="2"/>
<keyword evidence="6" id="KW-0694">RNA-binding</keyword>
<dbReference type="Gene3D" id="3.40.50.150">
    <property type="entry name" value="Vaccinia Virus protein VP39"/>
    <property type="match status" value="1"/>
</dbReference>
<feature type="compositionally biased region" description="Basic and acidic residues" evidence="12">
    <location>
        <begin position="172"/>
        <end position="181"/>
    </location>
</feature>
<evidence type="ECO:0000256" key="3">
    <source>
        <dbReference type="ARBA" id="ARBA00022603"/>
    </source>
</evidence>
<evidence type="ECO:0000256" key="4">
    <source>
        <dbReference type="ARBA" id="ARBA00022679"/>
    </source>
</evidence>
<evidence type="ECO:0000256" key="10">
    <source>
        <dbReference type="ARBA" id="ARBA00044712"/>
    </source>
</evidence>
<dbReference type="EMBL" id="JBFXLU010000002">
    <property type="protein sequence ID" value="KAL2857962.1"/>
    <property type="molecule type" value="Genomic_DNA"/>
</dbReference>
<evidence type="ECO:0000313" key="14">
    <source>
        <dbReference type="EMBL" id="KAL2857962.1"/>
    </source>
</evidence>
<evidence type="ECO:0000313" key="15">
    <source>
        <dbReference type="Proteomes" id="UP001610446"/>
    </source>
</evidence>
<reference evidence="14 15" key="1">
    <citation type="submission" date="2024-07" db="EMBL/GenBank/DDBJ databases">
        <title>Section-level genome sequencing and comparative genomics of Aspergillus sections Usti and Cavernicolus.</title>
        <authorList>
            <consortium name="Lawrence Berkeley National Laboratory"/>
            <person name="Nybo J.L."/>
            <person name="Vesth T.C."/>
            <person name="Theobald S."/>
            <person name="Frisvad J.C."/>
            <person name="Larsen T.O."/>
            <person name="Kjaerboelling I."/>
            <person name="Rothschild-Mancinelli K."/>
            <person name="Lyhne E.K."/>
            <person name="Kogle M.E."/>
            <person name="Barry K."/>
            <person name="Clum A."/>
            <person name="Na H."/>
            <person name="Ledsgaard L."/>
            <person name="Lin J."/>
            <person name="Lipzen A."/>
            <person name="Kuo A."/>
            <person name="Riley R."/>
            <person name="Mondo S."/>
            <person name="Labutti K."/>
            <person name="Haridas S."/>
            <person name="Pangalinan J."/>
            <person name="Salamov A.A."/>
            <person name="Simmons B.A."/>
            <person name="Magnuson J.K."/>
            <person name="Chen J."/>
            <person name="Drula E."/>
            <person name="Henrissat B."/>
            <person name="Wiebenga A."/>
            <person name="Lubbers R.J."/>
            <person name="Gomes A.C."/>
            <person name="Makela M.R."/>
            <person name="Stajich J."/>
            <person name="Grigoriev I.V."/>
            <person name="Mortensen U.H."/>
            <person name="De Vries R.P."/>
            <person name="Baker S.E."/>
            <person name="Andersen M.R."/>
        </authorList>
    </citation>
    <scope>NUCLEOTIDE SEQUENCE [LARGE SCALE GENOMIC DNA]</scope>
    <source>
        <strain evidence="14 15">CBS 123904</strain>
    </source>
</reference>
<gene>
    <name evidence="14" type="ORF">BJY01DRAFT_201637</name>
</gene>
<name>A0ABR4L0D8_9EURO</name>
<dbReference type="InterPro" id="IPR029063">
    <property type="entry name" value="SAM-dependent_MTases_sf"/>
</dbReference>
<organism evidence="14 15">
    <name type="scientific">Aspergillus pseudoustus</name>
    <dbReference type="NCBI Taxonomy" id="1810923"/>
    <lineage>
        <taxon>Eukaryota</taxon>
        <taxon>Fungi</taxon>
        <taxon>Dikarya</taxon>
        <taxon>Ascomycota</taxon>
        <taxon>Pezizomycotina</taxon>
        <taxon>Eurotiomycetes</taxon>
        <taxon>Eurotiomycetidae</taxon>
        <taxon>Eurotiales</taxon>
        <taxon>Aspergillaceae</taxon>
        <taxon>Aspergillus</taxon>
        <taxon>Aspergillus subgen. Nidulantes</taxon>
    </lineage>
</organism>
<protein>
    <recommendedName>
        <fullName evidence="11">mRNA cap guanine-N(7) methyltransferase</fullName>
        <ecNumber evidence="2">2.1.1.56</ecNumber>
    </recommendedName>
    <alternativeName>
        <fullName evidence="8">mRNA (guanine-N(7))-methyltransferase</fullName>
    </alternativeName>
    <alternativeName>
        <fullName evidence="9">mRNA cap methyltransferase</fullName>
    </alternativeName>
</protein>
<evidence type="ECO:0000256" key="7">
    <source>
        <dbReference type="ARBA" id="ARBA00023042"/>
    </source>
</evidence>
<evidence type="ECO:0000256" key="6">
    <source>
        <dbReference type="ARBA" id="ARBA00022884"/>
    </source>
</evidence>
<comment type="catalytic activity">
    <reaction evidence="10">
        <text>a 5'-end (5'-triphosphoguanosine)-ribonucleoside in mRNA + S-adenosyl-L-methionine = a 5'-end (N(7)-methyl 5'-triphosphoguanosine)-ribonucleoside in mRNA + S-adenosyl-L-homocysteine</text>
        <dbReference type="Rhea" id="RHEA:67008"/>
        <dbReference type="Rhea" id="RHEA-COMP:17166"/>
        <dbReference type="Rhea" id="RHEA-COMP:17167"/>
        <dbReference type="ChEBI" id="CHEBI:57856"/>
        <dbReference type="ChEBI" id="CHEBI:59789"/>
        <dbReference type="ChEBI" id="CHEBI:156461"/>
        <dbReference type="ChEBI" id="CHEBI:167617"/>
        <dbReference type="EC" id="2.1.1.56"/>
    </reaction>
</comment>
<dbReference type="Pfam" id="PF03291">
    <property type="entry name" value="mRNA_G-N7_MeTrfase"/>
    <property type="match status" value="1"/>
</dbReference>
<keyword evidence="3" id="KW-0489">Methyltransferase</keyword>
<dbReference type="Proteomes" id="UP001610446">
    <property type="component" value="Unassembled WGS sequence"/>
</dbReference>
<evidence type="ECO:0000256" key="11">
    <source>
        <dbReference type="ARBA" id="ARBA00049739"/>
    </source>
</evidence>
<dbReference type="InterPro" id="IPR004971">
    <property type="entry name" value="mRNA_G-N7_MeTrfase_dom"/>
</dbReference>
<sequence>MADEKQSERRVSGGAMYDAARDSWEDHHPQQRADAPESPRVSHPNEFLENAQQQALPPLLPIDPHLTANPEPQNRAPASPSEPPQPSTLPGEPLRTQANEQEVDQLPPHLKEKSKAYPVSRAMDSPPVSERPRPINTPTEKNRDRDSPAAATNDWNGSPIDKKRKLPEEEDNSRAAADRSSSKRKRLQERHQKLRRPAPAPPSAYSRRDADDHGSPRNRNESSNRSPSSPPPRRSPSPEARQRKRPGGGARMGLVNSETIRRRQEERARAQEEDAMRYSQSRGVTDIVRQHYNAVPQRGREWRKTESKIKGLRAFNNWVKSTLIQKFSPDEEFVARNVDSRDWANGAAPPTSEEKRLLVIDLGCGKGGDLGKWQLAPQPIELYVGLDPAEVSIVQARDRYNQMRSGRGPRQRRGPLFHAEFAPKDCFGQWLGDVPIVQEVGIEANVGPGGSVMASRWGGGGFDVVASMFTIHYAFESEEKTKQMLRNVAGCLKKGGRFLGVCPNSDVISAQVAAYHKKRKEREAAVKPADAEPEDGEVEDDDKKLEWGNSIYRVRFPGSTPDDGVFRPPFGWKYSYFMEEAVEEIPEYVVPWEAFRALTEDYNLELQYRKPFLDVWRDEKDDRELGPLSERMGVRDRATGELLMTDEEKEAASFYHVFCFYKV</sequence>
<keyword evidence="7" id="KW-0506">mRNA capping</keyword>
<feature type="compositionally biased region" description="Basic and acidic residues" evidence="12">
    <location>
        <begin position="206"/>
        <end position="222"/>
    </location>
</feature>
<dbReference type="PANTHER" id="PTHR12189">
    <property type="entry name" value="MRNA GUANINE-7- METHYLTRANSFERASE"/>
    <property type="match status" value="1"/>
</dbReference>
<dbReference type="InterPro" id="IPR039753">
    <property type="entry name" value="RG7MT1"/>
</dbReference>
<feature type="domain" description="MRNA cap 0 methyltransferase" evidence="13">
    <location>
        <begin position="307"/>
        <end position="663"/>
    </location>
</feature>
<feature type="compositionally biased region" description="Basic residues" evidence="12">
    <location>
        <begin position="182"/>
        <end position="196"/>
    </location>
</feature>
<keyword evidence="4" id="KW-0808">Transferase</keyword>
<dbReference type="PANTHER" id="PTHR12189:SF2">
    <property type="entry name" value="MRNA CAP GUANINE-N7 METHYLTRANSFERASE"/>
    <property type="match status" value="1"/>
</dbReference>
<comment type="function">
    <text evidence="1">Responsible for methylating the 5'-cap structure of mRNAs.</text>
</comment>
<comment type="caution">
    <text evidence="14">The sequence shown here is derived from an EMBL/GenBank/DDBJ whole genome shotgun (WGS) entry which is preliminary data.</text>
</comment>
<dbReference type="SUPFAM" id="SSF53335">
    <property type="entry name" value="S-adenosyl-L-methionine-dependent methyltransferases"/>
    <property type="match status" value="1"/>
</dbReference>
<keyword evidence="15" id="KW-1185">Reference proteome</keyword>
<accession>A0ABR4L0D8</accession>
<evidence type="ECO:0000256" key="1">
    <source>
        <dbReference type="ARBA" id="ARBA00003378"/>
    </source>
</evidence>
<feature type="compositionally biased region" description="Basic and acidic residues" evidence="12">
    <location>
        <begin position="19"/>
        <end position="37"/>
    </location>
</feature>
<dbReference type="PROSITE" id="PS51562">
    <property type="entry name" value="RNA_CAP0_MT"/>
    <property type="match status" value="1"/>
</dbReference>
<evidence type="ECO:0000256" key="9">
    <source>
        <dbReference type="ARBA" id="ARBA00033387"/>
    </source>
</evidence>
<feature type="compositionally biased region" description="Basic and acidic residues" evidence="12">
    <location>
        <begin position="259"/>
        <end position="276"/>
    </location>
</feature>
<evidence type="ECO:0000256" key="12">
    <source>
        <dbReference type="SAM" id="MobiDB-lite"/>
    </source>
</evidence>